<keyword evidence="1" id="KW-1133">Transmembrane helix</keyword>
<name>A0ABN1K5K0_9FLAO</name>
<keyword evidence="1" id="KW-0472">Membrane</keyword>
<dbReference type="Pfam" id="PF06170">
    <property type="entry name" value="DUF983"/>
    <property type="match status" value="1"/>
</dbReference>
<protein>
    <submittedName>
        <fullName evidence="2">DUF983 domain-containing protein</fullName>
    </submittedName>
</protein>
<organism evidence="2 3">
    <name type="scientific">Psychroflexus lacisalsi</name>
    <dbReference type="NCBI Taxonomy" id="503928"/>
    <lineage>
        <taxon>Bacteria</taxon>
        <taxon>Pseudomonadati</taxon>
        <taxon>Bacteroidota</taxon>
        <taxon>Flavobacteriia</taxon>
        <taxon>Flavobacteriales</taxon>
        <taxon>Flavobacteriaceae</taxon>
        <taxon>Psychroflexus</taxon>
    </lineage>
</organism>
<sequence>MLKGSKLHSVFTGKCPVCHEGDMYKESNPYKLNKIYEMHERCSECNQKYKIEPSFFYGAMYVSYGIGVAFAVAAFITSYFFIGLEVIPSFVSIIVVLIGLGPVIMRLARNIWINMFLSYDKNAKQKTSESGLD</sequence>
<dbReference type="InterPro" id="IPR009325">
    <property type="entry name" value="DUF983"/>
</dbReference>
<comment type="caution">
    <text evidence="2">The sequence shown here is derived from an EMBL/GenBank/DDBJ whole genome shotgun (WGS) entry which is preliminary data.</text>
</comment>
<gene>
    <name evidence="2" type="ORF">GCM10009433_09810</name>
</gene>
<evidence type="ECO:0000313" key="3">
    <source>
        <dbReference type="Proteomes" id="UP001500185"/>
    </source>
</evidence>
<dbReference type="RefSeq" id="WP_224453516.1">
    <property type="nucleotide sequence ID" value="NZ_BAAAGG010000005.1"/>
</dbReference>
<reference evidence="3" key="1">
    <citation type="journal article" date="2019" name="Int. J. Syst. Evol. Microbiol.">
        <title>The Global Catalogue of Microorganisms (GCM) 10K type strain sequencing project: providing services to taxonomists for standard genome sequencing and annotation.</title>
        <authorList>
            <consortium name="The Broad Institute Genomics Platform"/>
            <consortium name="The Broad Institute Genome Sequencing Center for Infectious Disease"/>
            <person name="Wu L."/>
            <person name="Ma J."/>
        </authorList>
    </citation>
    <scope>NUCLEOTIDE SEQUENCE [LARGE SCALE GENOMIC DNA]</scope>
    <source>
        <strain evidence="3">JCM 16231</strain>
    </source>
</reference>
<dbReference type="EMBL" id="BAAAGG010000005">
    <property type="protein sequence ID" value="GAA0755354.1"/>
    <property type="molecule type" value="Genomic_DNA"/>
</dbReference>
<proteinExistence type="predicted"/>
<feature type="transmembrane region" description="Helical" evidence="1">
    <location>
        <begin position="55"/>
        <end position="81"/>
    </location>
</feature>
<keyword evidence="1" id="KW-0812">Transmembrane</keyword>
<dbReference type="Proteomes" id="UP001500185">
    <property type="component" value="Unassembled WGS sequence"/>
</dbReference>
<accession>A0ABN1K5K0</accession>
<evidence type="ECO:0000313" key="2">
    <source>
        <dbReference type="EMBL" id="GAA0755354.1"/>
    </source>
</evidence>
<evidence type="ECO:0000256" key="1">
    <source>
        <dbReference type="SAM" id="Phobius"/>
    </source>
</evidence>
<keyword evidence="3" id="KW-1185">Reference proteome</keyword>
<feature type="transmembrane region" description="Helical" evidence="1">
    <location>
        <begin position="87"/>
        <end position="108"/>
    </location>
</feature>